<name>A0A0L6W011_9FIRM</name>
<dbReference type="PATRIC" id="fig|281456.6.peg.2741"/>
<dbReference type="RefSeq" id="WP_052218665.1">
    <property type="nucleotide sequence ID" value="NZ_LGTE01000022.1"/>
</dbReference>
<evidence type="ECO:0008006" key="3">
    <source>
        <dbReference type="Google" id="ProtNLM"/>
    </source>
</evidence>
<gene>
    <name evidence="1" type="ORF">Tfer_2627</name>
</gene>
<dbReference type="GO" id="GO:0004812">
    <property type="term" value="F:aminoacyl-tRNA ligase activity"/>
    <property type="evidence" value="ECO:0007669"/>
    <property type="project" value="InterPro"/>
</dbReference>
<proteinExistence type="predicted"/>
<dbReference type="NCBIfam" id="TIGR03912">
    <property type="entry name" value="PylS_Nterm"/>
    <property type="match status" value="1"/>
</dbReference>
<dbReference type="AlphaFoldDB" id="A0A0L6W011"/>
<reference evidence="2" key="1">
    <citation type="submission" date="2015-07" db="EMBL/GenBank/DDBJ databases">
        <title>Complete Genome of Thermincola ferriacetica strain Z-0001T.</title>
        <authorList>
            <person name="Lusk B."/>
            <person name="Badalamenti J.P."/>
            <person name="Parameswaran P."/>
            <person name="Bond D.R."/>
            <person name="Torres C.I."/>
        </authorList>
    </citation>
    <scope>NUCLEOTIDE SEQUENCE [LARGE SCALE GENOMIC DNA]</scope>
    <source>
        <strain evidence="2">Z-0001</strain>
    </source>
</reference>
<accession>A0A0L6W011</accession>
<evidence type="ECO:0000313" key="2">
    <source>
        <dbReference type="Proteomes" id="UP000037175"/>
    </source>
</evidence>
<dbReference type="EMBL" id="LGTE01000022">
    <property type="protein sequence ID" value="KNZ68748.1"/>
    <property type="molecule type" value="Genomic_DNA"/>
</dbReference>
<comment type="caution">
    <text evidence="1">The sequence shown here is derived from an EMBL/GenBank/DDBJ whole genome shotgun (WGS) entry which is preliminary data.</text>
</comment>
<organism evidence="1 2">
    <name type="scientific">Thermincola ferriacetica</name>
    <dbReference type="NCBI Taxonomy" id="281456"/>
    <lineage>
        <taxon>Bacteria</taxon>
        <taxon>Bacillati</taxon>
        <taxon>Bacillota</taxon>
        <taxon>Clostridia</taxon>
        <taxon>Eubacteriales</taxon>
        <taxon>Thermincolaceae</taxon>
        <taxon>Thermincola</taxon>
    </lineage>
</organism>
<keyword evidence="2" id="KW-1185">Reference proteome</keyword>
<sequence>MCKKEQGYTKKVQALDAKDKKRYYRKNVEFFKLLEKIKLWPSRSGTLHGIKTITIRGNTAEIVTHCNERFIVRNSRNSRAARWLRNKWHLGICRACRVPEWKLEKYSATGLNQFYGSNL</sequence>
<dbReference type="Proteomes" id="UP000037175">
    <property type="component" value="Unassembled WGS sequence"/>
</dbReference>
<evidence type="ECO:0000313" key="1">
    <source>
        <dbReference type="EMBL" id="KNZ68748.1"/>
    </source>
</evidence>
<dbReference type="InterPro" id="IPR023878">
    <property type="entry name" value="Pyrrolysyl-tRNA_ligase_N"/>
</dbReference>
<protein>
    <recommendedName>
        <fullName evidence="3">Pyrrolysyl-tRNA synthetase</fullName>
    </recommendedName>
</protein>